<keyword evidence="3" id="KW-0175">Coiled coil</keyword>
<gene>
    <name evidence="5" type="ORF">CWATWH0402_3044</name>
</gene>
<proteinExistence type="predicted"/>
<dbReference type="GO" id="GO:0031177">
    <property type="term" value="F:phosphopantetheine binding"/>
    <property type="evidence" value="ECO:0007669"/>
    <property type="project" value="InterPro"/>
</dbReference>
<evidence type="ECO:0000313" key="6">
    <source>
        <dbReference type="Proteomes" id="UP000018130"/>
    </source>
</evidence>
<evidence type="ECO:0000259" key="4">
    <source>
        <dbReference type="PROSITE" id="PS50075"/>
    </source>
</evidence>
<dbReference type="AlphaFoldDB" id="T2JI37"/>
<dbReference type="InterPro" id="IPR006162">
    <property type="entry name" value="Ppantetheine_attach_site"/>
</dbReference>
<dbReference type="EC" id="6.2.1.3" evidence="5"/>
<sequence>MISSANKTTELISDYENAIGNLEQTLAGEDREVDEFLRLGDSETGRLGDWETGRLGDWETGRLGDWETRRNIENWLMNWLGEKLNLSPQNIDPKQAFADYGIDSVMAVELAQDLQEWLGYTQQLEASLAWNFPTIKSLAQYLSTIESEDEIVEEKFAMNDSKIALNGQSQGTSSTENPEIISDISNYSEDEIQTAINQEMAELESLLKGGYPS</sequence>
<name>T2JI37_CROWT</name>
<keyword evidence="2" id="KW-0597">Phosphoprotein</keyword>
<keyword evidence="5" id="KW-0436">Ligase</keyword>
<dbReference type="SUPFAM" id="SSF47336">
    <property type="entry name" value="ACP-like"/>
    <property type="match status" value="1"/>
</dbReference>
<dbReference type="PROSITE" id="PS00012">
    <property type="entry name" value="PHOSPHOPANTETHEINE"/>
    <property type="match status" value="1"/>
</dbReference>
<dbReference type="SMART" id="SM00823">
    <property type="entry name" value="PKS_PP"/>
    <property type="match status" value="1"/>
</dbReference>
<evidence type="ECO:0000313" key="5">
    <source>
        <dbReference type="EMBL" id="CCQ64786.1"/>
    </source>
</evidence>
<accession>T2JI37</accession>
<dbReference type="GO" id="GO:0004467">
    <property type="term" value="F:long-chain fatty acid-CoA ligase activity"/>
    <property type="evidence" value="ECO:0007669"/>
    <property type="project" value="UniProtKB-EC"/>
</dbReference>
<evidence type="ECO:0000256" key="1">
    <source>
        <dbReference type="ARBA" id="ARBA00022450"/>
    </source>
</evidence>
<organism evidence="5 6">
    <name type="scientific">Crocosphaera watsonii WH 0402</name>
    <dbReference type="NCBI Taxonomy" id="1284629"/>
    <lineage>
        <taxon>Bacteria</taxon>
        <taxon>Bacillati</taxon>
        <taxon>Cyanobacteriota</taxon>
        <taxon>Cyanophyceae</taxon>
        <taxon>Oscillatoriophycideae</taxon>
        <taxon>Chroococcales</taxon>
        <taxon>Aphanothecaceae</taxon>
        <taxon>Crocosphaera</taxon>
    </lineage>
</organism>
<reference evidence="5 6" key="1">
    <citation type="submission" date="2013-01" db="EMBL/GenBank/DDBJ databases">
        <authorList>
            <person name="Bench S."/>
        </authorList>
    </citation>
    <scope>NUCLEOTIDE SEQUENCE [LARGE SCALE GENOMIC DNA]</scope>
    <source>
        <strain evidence="5 6">WH 0402</strain>
    </source>
</reference>
<dbReference type="InterPro" id="IPR020806">
    <property type="entry name" value="PKS_PP-bd"/>
</dbReference>
<comment type="caution">
    <text evidence="5">The sequence shown here is derived from an EMBL/GenBank/DDBJ whole genome shotgun (WGS) entry which is preliminary data.</text>
</comment>
<dbReference type="EMBL" id="CAQN01000052">
    <property type="protein sequence ID" value="CCQ64786.1"/>
    <property type="molecule type" value="Genomic_DNA"/>
</dbReference>
<dbReference type="SMART" id="SM01294">
    <property type="entry name" value="PKS_PP_betabranch"/>
    <property type="match status" value="1"/>
</dbReference>
<feature type="domain" description="Carrier" evidence="4">
    <location>
        <begin position="67"/>
        <end position="146"/>
    </location>
</feature>
<dbReference type="PROSITE" id="PS50075">
    <property type="entry name" value="CARRIER"/>
    <property type="match status" value="1"/>
</dbReference>
<evidence type="ECO:0000256" key="3">
    <source>
        <dbReference type="SAM" id="Coils"/>
    </source>
</evidence>
<evidence type="ECO:0000256" key="2">
    <source>
        <dbReference type="ARBA" id="ARBA00022553"/>
    </source>
</evidence>
<feature type="coiled-coil region" evidence="3">
    <location>
        <begin position="5"/>
        <end position="32"/>
    </location>
</feature>
<dbReference type="InterPro" id="IPR036736">
    <property type="entry name" value="ACP-like_sf"/>
</dbReference>
<dbReference type="Gene3D" id="1.10.1200.10">
    <property type="entry name" value="ACP-like"/>
    <property type="match status" value="1"/>
</dbReference>
<protein>
    <submittedName>
        <fullName evidence="5">Long-chain-fatty-acid--CoA ligase</fullName>
        <ecNumber evidence="5">6.2.1.3</ecNumber>
    </submittedName>
</protein>
<reference evidence="5 6" key="2">
    <citation type="submission" date="2013-09" db="EMBL/GenBank/DDBJ databases">
        <title>Whole genome comparison of six Crocosphaera watsonii strains with differing phenotypes.</title>
        <authorList>
            <person name="Bench S.R."/>
            <person name="Heller P."/>
            <person name="Frank I."/>
            <person name="Arciniega M."/>
            <person name="Shilova I.N."/>
            <person name="Zehr J.P."/>
        </authorList>
    </citation>
    <scope>NUCLEOTIDE SEQUENCE [LARGE SCALE GENOMIC DNA]</scope>
    <source>
        <strain evidence="5 6">WH 0402</strain>
    </source>
</reference>
<dbReference type="InterPro" id="IPR009081">
    <property type="entry name" value="PP-bd_ACP"/>
</dbReference>
<dbReference type="Pfam" id="PF00550">
    <property type="entry name" value="PP-binding"/>
    <property type="match status" value="1"/>
</dbReference>
<dbReference type="Proteomes" id="UP000018130">
    <property type="component" value="Unassembled WGS sequence"/>
</dbReference>
<keyword evidence="1" id="KW-0596">Phosphopantetheine</keyword>